<dbReference type="GO" id="GO:0046872">
    <property type="term" value="F:metal ion binding"/>
    <property type="evidence" value="ECO:0007669"/>
    <property type="project" value="UniProtKB-KW"/>
</dbReference>
<feature type="domain" description="BRCT" evidence="17">
    <location>
        <begin position="603"/>
        <end position="681"/>
    </location>
</feature>
<feature type="binding site" evidence="14">
    <location>
        <position position="134"/>
    </location>
    <ligand>
        <name>NAD(+)</name>
        <dbReference type="ChEBI" id="CHEBI:57540"/>
    </ligand>
</feature>
<dbReference type="Gene3D" id="6.20.10.30">
    <property type="match status" value="1"/>
</dbReference>
<keyword evidence="7 14" id="KW-0227">DNA damage</keyword>
<dbReference type="InterPro" id="IPR036420">
    <property type="entry name" value="BRCT_dom_sf"/>
</dbReference>
<dbReference type="InterPro" id="IPR001679">
    <property type="entry name" value="DNA_ligase"/>
</dbReference>
<accession>A0A1G9S5W9</accession>
<dbReference type="Pfam" id="PF01653">
    <property type="entry name" value="DNA_ligase_aden"/>
    <property type="match status" value="1"/>
</dbReference>
<dbReference type="InterPro" id="IPR013840">
    <property type="entry name" value="DNAligase_N"/>
</dbReference>
<evidence type="ECO:0000256" key="8">
    <source>
        <dbReference type="ARBA" id="ARBA00022833"/>
    </source>
</evidence>
<dbReference type="GO" id="GO:0006260">
    <property type="term" value="P:DNA replication"/>
    <property type="evidence" value="ECO:0007669"/>
    <property type="project" value="UniProtKB-KW"/>
</dbReference>
<dbReference type="InterPro" id="IPR018239">
    <property type="entry name" value="DNA_ligase_AS"/>
</dbReference>
<dbReference type="SUPFAM" id="SSF52113">
    <property type="entry name" value="BRCT domain"/>
    <property type="match status" value="1"/>
</dbReference>
<dbReference type="PROSITE" id="PS01055">
    <property type="entry name" value="DNA_LIGASE_N1"/>
    <property type="match status" value="1"/>
</dbReference>
<evidence type="ECO:0000256" key="2">
    <source>
        <dbReference type="ARBA" id="ARBA00012722"/>
    </source>
</evidence>
<dbReference type="Pfam" id="PF03119">
    <property type="entry name" value="DNA_ligase_ZBD"/>
    <property type="match status" value="1"/>
</dbReference>
<keyword evidence="8 14" id="KW-0862">Zinc</keyword>
<dbReference type="PIRSF" id="PIRSF001604">
    <property type="entry name" value="LigA"/>
    <property type="match status" value="1"/>
</dbReference>
<sequence length="681" mass="76929">MNPQQRIDELTGRLNYLNQRYYQDAVSEISDEEFDQLLRELSDLERQHPELKHKDSPTQHVGGTISKEFPTVSHRYPMLSLSNTYSDEEILDWEERIRKAIPEETVEYICEQKFDGISLSIRYENGQLTMGITRGDGTRGDDITHNIKTLRTLPHRIEAEDLPPVFEVRGEGFMPLISFNRLNQERLDIGEEPLMNPRNAAAGTFKLQDSGEVSRRRLDCYLYSFLSDREIFQTHEESILALQRWGFNVSPTWKKCASIEEVIAYIREWETKRFDLPLNTDGIVVKVNSFAQQRELGFTAKSPRWAIAYKYKAQSVETTLRSVSYQVGRTGAVTPVANLEPVLLAGTIVKRASLHNANEIGRLGIRLGDYVFVEKGGEIIPKITGVNLDRRPEETEEIHYPETCPVCGTPLVQPEGEVARYCPNDKGCPPQIKGKLEHFIQRKAMNLDSLGEGKIELLYDKGLVTNPADFYDLTYEQLFGLEKVITDPETGKSKKIGFREKTTQAILNAIEVSKTVPFERVLFAIGIRYVGETVAQKLARYFKTIDAIRQAGVEELTNVPEIGGRIAQSVVEFFSAAENQELVARLQSAGLQLTLGEEAIIEQLSEKLSGKTLLYTGTFRSFEREELERLIEAHGGKLLSGVSGKLNFLIVGEKPGSSKVDKARKLNVAMISEDEFLNLIG</sequence>
<gene>
    <name evidence="14" type="primary">ligA</name>
    <name evidence="18" type="ORF">SAMN04488090_3167</name>
</gene>
<comment type="function">
    <text evidence="1 14">DNA ligase that catalyzes the formation of phosphodiester linkages between 5'-phosphoryl and 3'-hydroxyl groups in double-stranded DNA using NAD as a coenzyme and as the energy source for the reaction. It is essential for DNA replication and repair of damaged DNA.</text>
</comment>
<dbReference type="Gene3D" id="2.40.50.140">
    <property type="entry name" value="Nucleic acid-binding proteins"/>
    <property type="match status" value="1"/>
</dbReference>
<evidence type="ECO:0000313" key="18">
    <source>
        <dbReference type="EMBL" id="SDM30155.1"/>
    </source>
</evidence>
<comment type="cofactor">
    <cofactor evidence="14">
        <name>Mg(2+)</name>
        <dbReference type="ChEBI" id="CHEBI:18420"/>
    </cofactor>
    <cofactor evidence="14">
        <name>Mn(2+)</name>
        <dbReference type="ChEBI" id="CHEBI:29035"/>
    </cofactor>
</comment>
<feature type="binding site" evidence="14">
    <location>
        <begin position="80"/>
        <end position="81"/>
    </location>
    <ligand>
        <name>NAD(+)</name>
        <dbReference type="ChEBI" id="CHEBI:57540"/>
    </ligand>
</feature>
<feature type="binding site" evidence="14">
    <location>
        <position position="286"/>
    </location>
    <ligand>
        <name>NAD(+)</name>
        <dbReference type="ChEBI" id="CHEBI:57540"/>
    </ligand>
</feature>
<dbReference type="FunFam" id="1.10.150.20:FF:000006">
    <property type="entry name" value="DNA ligase"/>
    <property type="match status" value="1"/>
</dbReference>
<organism evidence="18 19">
    <name type="scientific">Siphonobacter aquaeclarae</name>
    <dbReference type="NCBI Taxonomy" id="563176"/>
    <lineage>
        <taxon>Bacteria</taxon>
        <taxon>Pseudomonadati</taxon>
        <taxon>Bacteroidota</taxon>
        <taxon>Cytophagia</taxon>
        <taxon>Cytophagales</taxon>
        <taxon>Cytophagaceae</taxon>
        <taxon>Siphonobacter</taxon>
    </lineage>
</organism>
<keyword evidence="19" id="KW-1185">Reference proteome</keyword>
<dbReference type="Pfam" id="PF03120">
    <property type="entry name" value="OB_DNA_ligase"/>
    <property type="match status" value="1"/>
</dbReference>
<dbReference type="RefSeq" id="WP_093204189.1">
    <property type="nucleotide sequence ID" value="NZ_FNGS01000005.1"/>
</dbReference>
<dbReference type="PROSITE" id="PS01056">
    <property type="entry name" value="DNA_LIGASE_N2"/>
    <property type="match status" value="1"/>
</dbReference>
<keyword evidence="11 14" id="KW-0234">DNA repair</keyword>
<keyword evidence="9 14" id="KW-0460">Magnesium</keyword>
<comment type="similarity">
    <text evidence="13 14">Belongs to the NAD-dependent DNA ligase family. LigA subfamily.</text>
</comment>
<feature type="binding site" evidence="14">
    <location>
        <position position="422"/>
    </location>
    <ligand>
        <name>Zn(2+)</name>
        <dbReference type="ChEBI" id="CHEBI:29105"/>
    </ligand>
</feature>
<dbReference type="HAMAP" id="MF_01588">
    <property type="entry name" value="DNA_ligase_A"/>
    <property type="match status" value="1"/>
</dbReference>
<feature type="binding site" evidence="14">
    <location>
        <position position="404"/>
    </location>
    <ligand>
        <name>Zn(2+)</name>
        <dbReference type="ChEBI" id="CHEBI:29105"/>
    </ligand>
</feature>
<dbReference type="InterPro" id="IPR041663">
    <property type="entry name" value="DisA/LigA_HHH"/>
</dbReference>
<keyword evidence="5 14" id="KW-0235">DNA replication</keyword>
<evidence type="ECO:0000256" key="5">
    <source>
        <dbReference type="ARBA" id="ARBA00022705"/>
    </source>
</evidence>
<dbReference type="InterPro" id="IPR013839">
    <property type="entry name" value="DNAligase_adenylation"/>
</dbReference>
<dbReference type="InterPro" id="IPR001357">
    <property type="entry name" value="BRCT_dom"/>
</dbReference>
<feature type="binding site" evidence="14">
    <location>
        <position position="171"/>
    </location>
    <ligand>
        <name>NAD(+)</name>
        <dbReference type="ChEBI" id="CHEBI:57540"/>
    </ligand>
</feature>
<dbReference type="PROSITE" id="PS50172">
    <property type="entry name" value="BRCT"/>
    <property type="match status" value="1"/>
</dbReference>
<evidence type="ECO:0000256" key="16">
    <source>
        <dbReference type="SAM" id="Coils"/>
    </source>
</evidence>
<dbReference type="FunFam" id="3.30.470.30:FF:000001">
    <property type="entry name" value="DNA ligase"/>
    <property type="match status" value="1"/>
</dbReference>
<dbReference type="Pfam" id="PF12826">
    <property type="entry name" value="HHH_2"/>
    <property type="match status" value="1"/>
</dbReference>
<dbReference type="GO" id="GO:0005829">
    <property type="term" value="C:cytosol"/>
    <property type="evidence" value="ECO:0007669"/>
    <property type="project" value="TreeGrafter"/>
</dbReference>
<evidence type="ECO:0000256" key="11">
    <source>
        <dbReference type="ARBA" id="ARBA00023204"/>
    </source>
</evidence>
<dbReference type="OrthoDB" id="9759736at2"/>
<evidence type="ECO:0000256" key="14">
    <source>
        <dbReference type="HAMAP-Rule" id="MF_01588"/>
    </source>
</evidence>
<dbReference type="CDD" id="cd00114">
    <property type="entry name" value="LIGANc"/>
    <property type="match status" value="1"/>
</dbReference>
<dbReference type="Gene3D" id="1.10.287.610">
    <property type="entry name" value="Helix hairpin bin"/>
    <property type="match status" value="1"/>
</dbReference>
<feature type="binding site" evidence="14">
    <location>
        <position position="407"/>
    </location>
    <ligand>
        <name>Zn(2+)</name>
        <dbReference type="ChEBI" id="CHEBI:29105"/>
    </ligand>
</feature>
<dbReference type="InterPro" id="IPR010994">
    <property type="entry name" value="RuvA_2-like"/>
</dbReference>
<feature type="active site" description="N6-AMP-lysine intermediate" evidence="14">
    <location>
        <position position="113"/>
    </location>
</feature>
<dbReference type="NCBIfam" id="TIGR00575">
    <property type="entry name" value="dnlj"/>
    <property type="match status" value="1"/>
</dbReference>
<dbReference type="InterPro" id="IPR033136">
    <property type="entry name" value="DNA_ligase_CS"/>
</dbReference>
<evidence type="ECO:0000256" key="4">
    <source>
        <dbReference type="ARBA" id="ARBA00022598"/>
    </source>
</evidence>
<dbReference type="Pfam" id="PF00533">
    <property type="entry name" value="BRCT"/>
    <property type="match status" value="1"/>
</dbReference>
<dbReference type="GO" id="GO:0006281">
    <property type="term" value="P:DNA repair"/>
    <property type="evidence" value="ECO:0007669"/>
    <property type="project" value="UniProtKB-KW"/>
</dbReference>
<dbReference type="InterPro" id="IPR004149">
    <property type="entry name" value="Znf_DNAligase_C4"/>
</dbReference>
<dbReference type="SUPFAM" id="SSF56091">
    <property type="entry name" value="DNA ligase/mRNA capping enzyme, catalytic domain"/>
    <property type="match status" value="1"/>
</dbReference>
<dbReference type="SMART" id="SM00532">
    <property type="entry name" value="LIGANc"/>
    <property type="match status" value="1"/>
</dbReference>
<keyword evidence="10 14" id="KW-0520">NAD</keyword>
<dbReference type="PANTHER" id="PTHR23389">
    <property type="entry name" value="CHROMOSOME TRANSMISSION FIDELITY FACTOR 18"/>
    <property type="match status" value="1"/>
</dbReference>
<dbReference type="Gene3D" id="3.30.470.30">
    <property type="entry name" value="DNA ligase/mRNA capping enzyme"/>
    <property type="match status" value="1"/>
</dbReference>
<dbReference type="Gene3D" id="3.40.50.10190">
    <property type="entry name" value="BRCT domain"/>
    <property type="match status" value="1"/>
</dbReference>
<evidence type="ECO:0000256" key="1">
    <source>
        <dbReference type="ARBA" id="ARBA00004067"/>
    </source>
</evidence>
<feature type="binding site" evidence="14">
    <location>
        <position position="428"/>
    </location>
    <ligand>
        <name>Zn(2+)</name>
        <dbReference type="ChEBI" id="CHEBI:29105"/>
    </ligand>
</feature>
<dbReference type="AlphaFoldDB" id="A0A1G9S5W9"/>
<evidence type="ECO:0000256" key="13">
    <source>
        <dbReference type="ARBA" id="ARBA00060881"/>
    </source>
</evidence>
<evidence type="ECO:0000256" key="6">
    <source>
        <dbReference type="ARBA" id="ARBA00022723"/>
    </source>
</evidence>
<dbReference type="EC" id="6.5.1.2" evidence="2 14"/>
<dbReference type="NCBIfam" id="NF005932">
    <property type="entry name" value="PRK07956.1"/>
    <property type="match status" value="1"/>
</dbReference>
<evidence type="ECO:0000256" key="15">
    <source>
        <dbReference type="RuleBase" id="RU000618"/>
    </source>
</evidence>
<dbReference type="STRING" id="563176.SAMN04488090_3167"/>
<evidence type="ECO:0000256" key="10">
    <source>
        <dbReference type="ARBA" id="ARBA00023027"/>
    </source>
</evidence>
<comment type="catalytic activity">
    <reaction evidence="12 14 15">
        <text>NAD(+) + (deoxyribonucleotide)n-3'-hydroxyl + 5'-phospho-(deoxyribonucleotide)m = (deoxyribonucleotide)n+m + AMP + beta-nicotinamide D-nucleotide.</text>
        <dbReference type="EC" id="6.5.1.2"/>
    </reaction>
</comment>
<evidence type="ECO:0000256" key="7">
    <source>
        <dbReference type="ARBA" id="ARBA00022763"/>
    </source>
</evidence>
<dbReference type="SUPFAM" id="SSF47781">
    <property type="entry name" value="RuvA domain 2-like"/>
    <property type="match status" value="1"/>
</dbReference>
<dbReference type="SMART" id="SM00292">
    <property type="entry name" value="BRCT"/>
    <property type="match status" value="1"/>
</dbReference>
<dbReference type="InterPro" id="IPR004150">
    <property type="entry name" value="NAD_DNA_ligase_OB"/>
</dbReference>
<proteinExistence type="inferred from homology"/>
<dbReference type="InterPro" id="IPR012340">
    <property type="entry name" value="NA-bd_OB-fold"/>
</dbReference>
<protein>
    <recommendedName>
        <fullName evidence="3 14">DNA ligase</fullName>
        <ecNumber evidence="2 14">6.5.1.2</ecNumber>
    </recommendedName>
    <alternativeName>
        <fullName evidence="14">Polydeoxyribonucleotide synthase [NAD(+)]</fullName>
    </alternativeName>
</protein>
<evidence type="ECO:0000313" key="19">
    <source>
        <dbReference type="Proteomes" id="UP000198901"/>
    </source>
</evidence>
<evidence type="ECO:0000256" key="9">
    <source>
        <dbReference type="ARBA" id="ARBA00022842"/>
    </source>
</evidence>
<feature type="coiled-coil region" evidence="16">
    <location>
        <begin position="27"/>
        <end position="54"/>
    </location>
</feature>
<keyword evidence="14" id="KW-0464">Manganese</keyword>
<dbReference type="SUPFAM" id="SSF50249">
    <property type="entry name" value="Nucleic acid-binding proteins"/>
    <property type="match status" value="1"/>
</dbReference>
<name>A0A1G9S5W9_9BACT</name>
<feature type="binding site" evidence="14">
    <location>
        <position position="111"/>
    </location>
    <ligand>
        <name>NAD(+)</name>
        <dbReference type="ChEBI" id="CHEBI:57540"/>
    </ligand>
</feature>
<keyword evidence="4 14" id="KW-0436">Ligase</keyword>
<reference evidence="18 19" key="1">
    <citation type="submission" date="2016-10" db="EMBL/GenBank/DDBJ databases">
        <authorList>
            <person name="de Groot N.N."/>
        </authorList>
    </citation>
    <scope>NUCLEOTIDE SEQUENCE [LARGE SCALE GENOMIC DNA]</scope>
    <source>
        <strain evidence="18 19">DSM 21668</strain>
    </source>
</reference>
<dbReference type="GO" id="GO:0003911">
    <property type="term" value="F:DNA ligase (NAD+) activity"/>
    <property type="evidence" value="ECO:0007669"/>
    <property type="project" value="UniProtKB-UniRule"/>
</dbReference>
<evidence type="ECO:0000256" key="3">
    <source>
        <dbReference type="ARBA" id="ARBA00013308"/>
    </source>
</evidence>
<dbReference type="EMBL" id="FNGS01000005">
    <property type="protein sequence ID" value="SDM30155.1"/>
    <property type="molecule type" value="Genomic_DNA"/>
</dbReference>
<dbReference type="FunFam" id="2.40.50.140:FF:000012">
    <property type="entry name" value="DNA ligase"/>
    <property type="match status" value="1"/>
</dbReference>
<evidence type="ECO:0000256" key="12">
    <source>
        <dbReference type="ARBA" id="ARBA00034005"/>
    </source>
</evidence>
<dbReference type="PANTHER" id="PTHR23389:SF9">
    <property type="entry name" value="DNA LIGASE"/>
    <property type="match status" value="1"/>
</dbReference>
<keyword evidence="16" id="KW-0175">Coiled coil</keyword>
<dbReference type="Gene3D" id="1.10.150.20">
    <property type="entry name" value="5' to 3' exonuclease, C-terminal subdomain"/>
    <property type="match status" value="2"/>
</dbReference>
<dbReference type="Proteomes" id="UP000198901">
    <property type="component" value="Unassembled WGS sequence"/>
</dbReference>
<keyword evidence="6 14" id="KW-0479">Metal-binding</keyword>
<evidence type="ECO:0000259" key="17">
    <source>
        <dbReference type="PROSITE" id="PS50172"/>
    </source>
</evidence>
<dbReference type="CDD" id="cd17748">
    <property type="entry name" value="BRCT_DNA_ligase_like"/>
    <property type="match status" value="1"/>
</dbReference>
<feature type="binding site" evidence="14">
    <location>
        <begin position="31"/>
        <end position="35"/>
    </location>
    <ligand>
        <name>NAD(+)</name>
        <dbReference type="ChEBI" id="CHEBI:57540"/>
    </ligand>
</feature>
<feature type="binding site" evidence="14">
    <location>
        <position position="310"/>
    </location>
    <ligand>
        <name>NAD(+)</name>
        <dbReference type="ChEBI" id="CHEBI:57540"/>
    </ligand>
</feature>